<dbReference type="Proteomes" id="UP000054270">
    <property type="component" value="Unassembled WGS sequence"/>
</dbReference>
<dbReference type="AlphaFoldDB" id="A0A0D2NIR1"/>
<proteinExistence type="predicted"/>
<sequence length="160" mass="18428">MVRRRAGPRTFPLRHSSHRAETRWRRPGAHQWSRLYYICTLRRGRSGARDRFALLLETERGIRPPLLALGLPGARALASTPPLRPYAPPRASISRRQPPSPTTVHRKCPVASAPRRKHPSPHPRILPPEARVWPPRAARRRDAYCRLRIPRACCRWSSGR</sequence>
<evidence type="ECO:0000313" key="3">
    <source>
        <dbReference type="Proteomes" id="UP000054270"/>
    </source>
</evidence>
<protein>
    <submittedName>
        <fullName evidence="2">Uncharacterized protein</fullName>
    </submittedName>
</protein>
<feature type="region of interest" description="Disordered" evidence="1">
    <location>
        <begin position="80"/>
        <end position="129"/>
    </location>
</feature>
<accession>A0A0D2NIR1</accession>
<organism evidence="2 3">
    <name type="scientific">Hypholoma sublateritium (strain FD-334 SS-4)</name>
    <dbReference type="NCBI Taxonomy" id="945553"/>
    <lineage>
        <taxon>Eukaryota</taxon>
        <taxon>Fungi</taxon>
        <taxon>Dikarya</taxon>
        <taxon>Basidiomycota</taxon>
        <taxon>Agaricomycotina</taxon>
        <taxon>Agaricomycetes</taxon>
        <taxon>Agaricomycetidae</taxon>
        <taxon>Agaricales</taxon>
        <taxon>Agaricineae</taxon>
        <taxon>Strophariaceae</taxon>
        <taxon>Hypholoma</taxon>
    </lineage>
</organism>
<reference evidence="3" key="1">
    <citation type="submission" date="2014-04" db="EMBL/GenBank/DDBJ databases">
        <title>Evolutionary Origins and Diversification of the Mycorrhizal Mutualists.</title>
        <authorList>
            <consortium name="DOE Joint Genome Institute"/>
            <consortium name="Mycorrhizal Genomics Consortium"/>
            <person name="Kohler A."/>
            <person name="Kuo A."/>
            <person name="Nagy L.G."/>
            <person name="Floudas D."/>
            <person name="Copeland A."/>
            <person name="Barry K.W."/>
            <person name="Cichocki N."/>
            <person name="Veneault-Fourrey C."/>
            <person name="LaButti K."/>
            <person name="Lindquist E.A."/>
            <person name="Lipzen A."/>
            <person name="Lundell T."/>
            <person name="Morin E."/>
            <person name="Murat C."/>
            <person name="Riley R."/>
            <person name="Ohm R."/>
            <person name="Sun H."/>
            <person name="Tunlid A."/>
            <person name="Henrissat B."/>
            <person name="Grigoriev I.V."/>
            <person name="Hibbett D.S."/>
            <person name="Martin F."/>
        </authorList>
    </citation>
    <scope>NUCLEOTIDE SEQUENCE [LARGE SCALE GENOMIC DNA]</scope>
    <source>
        <strain evidence="3">FD-334 SS-4</strain>
    </source>
</reference>
<feature type="compositionally biased region" description="Basic residues" evidence="1">
    <location>
        <begin position="104"/>
        <end position="121"/>
    </location>
</feature>
<evidence type="ECO:0000313" key="2">
    <source>
        <dbReference type="EMBL" id="KJA18774.1"/>
    </source>
</evidence>
<evidence type="ECO:0000256" key="1">
    <source>
        <dbReference type="SAM" id="MobiDB-lite"/>
    </source>
</evidence>
<dbReference type="EMBL" id="KN817585">
    <property type="protein sequence ID" value="KJA18774.1"/>
    <property type="molecule type" value="Genomic_DNA"/>
</dbReference>
<keyword evidence="3" id="KW-1185">Reference proteome</keyword>
<name>A0A0D2NIR1_HYPSF</name>
<gene>
    <name evidence="2" type="ORF">HYPSUDRAFT_917547</name>
</gene>